<feature type="compositionally biased region" description="Low complexity" evidence="1">
    <location>
        <begin position="304"/>
        <end position="314"/>
    </location>
</feature>
<reference evidence="3" key="1">
    <citation type="submission" date="2016-11" db="UniProtKB">
        <authorList>
            <consortium name="WormBaseParasite"/>
        </authorList>
    </citation>
    <scope>IDENTIFICATION</scope>
</reference>
<evidence type="ECO:0000313" key="3">
    <source>
        <dbReference type="WBParaSite" id="maker-uti_cns_0009141-snap-gene-0.7-mRNA-1"/>
    </source>
</evidence>
<feature type="compositionally biased region" description="Low complexity" evidence="1">
    <location>
        <begin position="323"/>
        <end position="346"/>
    </location>
</feature>
<protein>
    <submittedName>
        <fullName evidence="3">C2H2-type domain-containing protein</fullName>
    </submittedName>
</protein>
<evidence type="ECO:0000256" key="1">
    <source>
        <dbReference type="SAM" id="MobiDB-lite"/>
    </source>
</evidence>
<dbReference type="WBParaSite" id="maker-uti_cns_0009141-snap-gene-0.7-mRNA-1">
    <property type="protein sequence ID" value="maker-uti_cns_0009141-snap-gene-0.7-mRNA-1"/>
    <property type="gene ID" value="maker-uti_cns_0009141-snap-gene-0.7"/>
</dbReference>
<feature type="compositionally biased region" description="Gly residues" evidence="1">
    <location>
        <begin position="197"/>
        <end position="207"/>
    </location>
</feature>
<feature type="compositionally biased region" description="Low complexity" evidence="1">
    <location>
        <begin position="236"/>
        <end position="265"/>
    </location>
</feature>
<organism evidence="2 3">
    <name type="scientific">Macrostomum lignano</name>
    <dbReference type="NCBI Taxonomy" id="282301"/>
    <lineage>
        <taxon>Eukaryota</taxon>
        <taxon>Metazoa</taxon>
        <taxon>Spiralia</taxon>
        <taxon>Lophotrochozoa</taxon>
        <taxon>Platyhelminthes</taxon>
        <taxon>Rhabditophora</taxon>
        <taxon>Macrostomorpha</taxon>
        <taxon>Macrostomida</taxon>
        <taxon>Macrostomidae</taxon>
        <taxon>Macrostomum</taxon>
    </lineage>
</organism>
<feature type="region of interest" description="Disordered" evidence="1">
    <location>
        <begin position="304"/>
        <end position="346"/>
    </location>
</feature>
<feature type="compositionally biased region" description="Low complexity" evidence="1">
    <location>
        <begin position="88"/>
        <end position="102"/>
    </location>
</feature>
<dbReference type="Proteomes" id="UP000095280">
    <property type="component" value="Unplaced"/>
</dbReference>
<sequence>FLQILKSIMPAIADLICKACDEPYTDLAAFLTHSVSCCQPSGPNSQIFVCSICSLFTNKVFIVQKHCQAAHNGQGTMQLHLRFGGQDAAGASAQQPPSQQPAQKPPTPPNVETDASEPPPAAGRASGDRKRCQVDLTTATAAPSAAEPPARRVKTEPASCAVKAEPLEPASTAAPVNEEASEDTKAPPAIIAPGFGRASGGGWGRGRGASRMRSGSARRGAGRRSSASTDEPSGEAAPAPVRAPPVRSSARQASRSASERISSSVQRRDSEDSDEAEEPQQPELADSDEDPEAAVDIDFLNESVAESSAESGAESGDEDLAEDSASLASSPGSDSPPGDPSNANSTAAAAARAASVASEALCQPISVVAIRLAGSAISPAAGAEVSVQLFADCIRLSVGPNRCLILPHPLPEIVAYCARHASLLIRFYTEDFQRARESLGFSMPTPADQSRCRLCLQLERPLPPAVLASIRRAYKAARTRGALAGKEFSLRQLLLLKPKWGKRILDEANGWH</sequence>
<evidence type="ECO:0000313" key="2">
    <source>
        <dbReference type="Proteomes" id="UP000095280"/>
    </source>
</evidence>
<dbReference type="AlphaFoldDB" id="A0A1I8I220"/>
<accession>A0A1I8I220</accession>
<feature type="compositionally biased region" description="Acidic residues" evidence="1">
    <location>
        <begin position="271"/>
        <end position="292"/>
    </location>
</feature>
<feature type="compositionally biased region" description="Low complexity" evidence="1">
    <location>
        <begin position="137"/>
        <end position="148"/>
    </location>
</feature>
<name>A0A1I8I220_9PLAT</name>
<feature type="region of interest" description="Disordered" evidence="1">
    <location>
        <begin position="87"/>
        <end position="292"/>
    </location>
</feature>
<proteinExistence type="predicted"/>
<feature type="compositionally biased region" description="Low complexity" evidence="1">
    <location>
        <begin position="209"/>
        <end position="228"/>
    </location>
</feature>
<keyword evidence="2" id="KW-1185">Reference proteome</keyword>